<organism evidence="1">
    <name type="scientific">viral metagenome</name>
    <dbReference type="NCBI Taxonomy" id="1070528"/>
    <lineage>
        <taxon>unclassified sequences</taxon>
        <taxon>metagenomes</taxon>
        <taxon>organismal metagenomes</taxon>
    </lineage>
</organism>
<sequence length="50" mass="5560">MNDYKAPKKIIGKPNIFVVLEEGLLFLSDGAKVALEDRFLAEPVKELVTV</sequence>
<name>A0A6M3LB81_9ZZZZ</name>
<accession>A0A6M3LB81</accession>
<reference evidence="1" key="1">
    <citation type="submission" date="2020-03" db="EMBL/GenBank/DDBJ databases">
        <title>The deep terrestrial virosphere.</title>
        <authorList>
            <person name="Holmfeldt K."/>
            <person name="Nilsson E."/>
            <person name="Simone D."/>
            <person name="Lopez-Fernandez M."/>
            <person name="Wu X."/>
            <person name="de Brujin I."/>
            <person name="Lundin D."/>
            <person name="Andersson A."/>
            <person name="Bertilsson S."/>
            <person name="Dopson M."/>
        </authorList>
    </citation>
    <scope>NUCLEOTIDE SEQUENCE</scope>
    <source>
        <strain evidence="1">MM415B02392</strain>
    </source>
</reference>
<dbReference type="AlphaFoldDB" id="A0A6M3LB81"/>
<proteinExistence type="predicted"/>
<protein>
    <submittedName>
        <fullName evidence="1">Uncharacterized protein</fullName>
    </submittedName>
</protein>
<evidence type="ECO:0000313" key="1">
    <source>
        <dbReference type="EMBL" id="QJA90338.1"/>
    </source>
</evidence>
<gene>
    <name evidence="1" type="ORF">MM415B02392_0015</name>
</gene>
<dbReference type="EMBL" id="MT142906">
    <property type="protein sequence ID" value="QJA90338.1"/>
    <property type="molecule type" value="Genomic_DNA"/>
</dbReference>